<dbReference type="Proteomes" id="UP000317496">
    <property type="component" value="Chromosome"/>
</dbReference>
<evidence type="ECO:0000313" key="3">
    <source>
        <dbReference type="Proteomes" id="UP000317496"/>
    </source>
</evidence>
<reference evidence="2 3" key="1">
    <citation type="submission" date="2019-07" db="EMBL/GenBank/DDBJ databases">
        <title>Genome sequencing for Ferrovibrio sp. K5.</title>
        <authorList>
            <person name="Park S.-J."/>
        </authorList>
    </citation>
    <scope>NUCLEOTIDE SEQUENCE [LARGE SCALE GENOMIC DNA]</scope>
    <source>
        <strain evidence="2 3">K5</strain>
    </source>
</reference>
<keyword evidence="1" id="KW-0472">Membrane</keyword>
<protein>
    <recommendedName>
        <fullName evidence="4">HdeD family acid-resistance protein</fullName>
    </recommendedName>
</protein>
<keyword evidence="1" id="KW-0812">Transmembrane</keyword>
<feature type="transmembrane region" description="Helical" evidence="1">
    <location>
        <begin position="30"/>
        <end position="50"/>
    </location>
</feature>
<dbReference type="PANTHER" id="PTHR34989:SF1">
    <property type="entry name" value="PROTEIN HDED"/>
    <property type="match status" value="1"/>
</dbReference>
<feature type="transmembrane region" description="Helical" evidence="1">
    <location>
        <begin position="146"/>
        <end position="164"/>
    </location>
</feature>
<proteinExistence type="predicted"/>
<dbReference type="InterPro" id="IPR005325">
    <property type="entry name" value="DUF308_memb"/>
</dbReference>
<name>A0A516H169_9PROT</name>
<feature type="transmembrane region" description="Helical" evidence="1">
    <location>
        <begin position="114"/>
        <end position="134"/>
    </location>
</feature>
<feature type="transmembrane region" description="Helical" evidence="1">
    <location>
        <begin position="56"/>
        <end position="76"/>
    </location>
</feature>
<keyword evidence="1" id="KW-1133">Transmembrane helix</keyword>
<dbReference type="Pfam" id="PF03729">
    <property type="entry name" value="DUF308"/>
    <property type="match status" value="2"/>
</dbReference>
<dbReference type="InterPro" id="IPR052712">
    <property type="entry name" value="Acid_resist_chaperone_HdeD"/>
</dbReference>
<dbReference type="EMBL" id="CP041636">
    <property type="protein sequence ID" value="QDO97512.1"/>
    <property type="molecule type" value="Genomic_DNA"/>
</dbReference>
<dbReference type="OrthoDB" id="193343at2"/>
<dbReference type="GO" id="GO:0005886">
    <property type="term" value="C:plasma membrane"/>
    <property type="evidence" value="ECO:0007669"/>
    <property type="project" value="TreeGrafter"/>
</dbReference>
<accession>A0A516H169</accession>
<dbReference type="KEGG" id="fer:FNB15_09645"/>
<gene>
    <name evidence="2" type="ORF">FNB15_09645</name>
</gene>
<evidence type="ECO:0000313" key="2">
    <source>
        <dbReference type="EMBL" id="QDO97512.1"/>
    </source>
</evidence>
<evidence type="ECO:0008006" key="4">
    <source>
        <dbReference type="Google" id="ProtNLM"/>
    </source>
</evidence>
<feature type="transmembrane region" description="Helical" evidence="1">
    <location>
        <begin position="170"/>
        <end position="191"/>
    </location>
</feature>
<keyword evidence="3" id="KW-1185">Reference proteome</keyword>
<feature type="transmembrane region" description="Helical" evidence="1">
    <location>
        <begin position="88"/>
        <end position="108"/>
    </location>
</feature>
<organism evidence="2 3">
    <name type="scientific">Ferrovibrio terrae</name>
    <dbReference type="NCBI Taxonomy" id="2594003"/>
    <lineage>
        <taxon>Bacteria</taxon>
        <taxon>Pseudomonadati</taxon>
        <taxon>Pseudomonadota</taxon>
        <taxon>Alphaproteobacteria</taxon>
        <taxon>Rhodospirillales</taxon>
        <taxon>Rhodospirillaceae</taxon>
        <taxon>Ferrovibrio</taxon>
    </lineage>
</organism>
<sequence>MNEDRMTQDREPIIERMPPGAAAPMPRRSWWLVVLRGMAAVGFGLVAIFWPGISLAALVMLFGVYALLDGGVTLVLSSRVPQGAPGRGILVATGIAGLAVGLVSVLWPQATVTLLIYVLASWLVLFGLIAITHSLQMRKQVADWPLSRGGLLLLVIGLLLALFPDAVALAATWVLGILALLIGGGLLAFAWRRQQRDKMVL</sequence>
<dbReference type="AlphaFoldDB" id="A0A516H169"/>
<dbReference type="PANTHER" id="PTHR34989">
    <property type="entry name" value="PROTEIN HDED"/>
    <property type="match status" value="1"/>
</dbReference>
<evidence type="ECO:0000256" key="1">
    <source>
        <dbReference type="SAM" id="Phobius"/>
    </source>
</evidence>